<dbReference type="InterPro" id="IPR050109">
    <property type="entry name" value="HTH-type_TetR-like_transc_reg"/>
</dbReference>
<evidence type="ECO:0000256" key="2">
    <source>
        <dbReference type="PROSITE-ProRule" id="PRU00335"/>
    </source>
</evidence>
<evidence type="ECO:0000259" key="3">
    <source>
        <dbReference type="PROSITE" id="PS50977"/>
    </source>
</evidence>
<protein>
    <submittedName>
        <fullName evidence="4">TetR/AcrR family transcriptional regulator</fullName>
    </submittedName>
</protein>
<comment type="caution">
    <text evidence="4">The sequence shown here is derived from an EMBL/GenBank/DDBJ whole genome shotgun (WGS) entry which is preliminary data.</text>
</comment>
<sequence>MSTTTYLLLSDTPIGPAHEAWAGGNEGGRTVVRDAAQTRRRILAAALTEFAEGGFAGARIAGISEAAGANQRMIYAYFGSKEGLYDAVVDEVIERVHAEVPFEPDDLPAYAVALFDYAVGNPEVVRFQARRTLEAREATARELELYGEKLDAIRRVQQAGGLPAGESPAELLVGVTGAVAAWLQAPTGLRPSLRGVDMRERVRHDVEALVAPAPADVARD</sequence>
<evidence type="ECO:0000313" key="5">
    <source>
        <dbReference type="Proteomes" id="UP000292881"/>
    </source>
</evidence>
<dbReference type="GO" id="GO:0006355">
    <property type="term" value="P:regulation of DNA-templated transcription"/>
    <property type="evidence" value="ECO:0007669"/>
    <property type="project" value="UniProtKB-ARBA"/>
</dbReference>
<dbReference type="SUPFAM" id="SSF48498">
    <property type="entry name" value="Tetracyclin repressor-like, C-terminal domain"/>
    <property type="match status" value="1"/>
</dbReference>
<dbReference type="PANTHER" id="PTHR30328:SF54">
    <property type="entry name" value="HTH-TYPE TRANSCRIPTIONAL REPRESSOR SCO4008"/>
    <property type="match status" value="1"/>
</dbReference>
<proteinExistence type="predicted"/>
<dbReference type="EMBL" id="SDPL01000141">
    <property type="protein sequence ID" value="RXZ48004.1"/>
    <property type="molecule type" value="Genomic_DNA"/>
</dbReference>
<reference evidence="4 5" key="1">
    <citation type="submission" date="2019-01" db="EMBL/GenBank/DDBJ databases">
        <authorList>
            <person name="Li J."/>
        </authorList>
    </citation>
    <scope>NUCLEOTIDE SEQUENCE [LARGE SCALE GENOMIC DNA]</scope>
    <source>
        <strain evidence="4 5">CGMCC 4.7180</strain>
    </source>
</reference>
<dbReference type="InterPro" id="IPR001647">
    <property type="entry name" value="HTH_TetR"/>
</dbReference>
<dbReference type="SUPFAM" id="SSF46689">
    <property type="entry name" value="Homeodomain-like"/>
    <property type="match status" value="1"/>
</dbReference>
<dbReference type="Pfam" id="PF17926">
    <property type="entry name" value="TetR_C_21"/>
    <property type="match status" value="1"/>
</dbReference>
<evidence type="ECO:0000256" key="1">
    <source>
        <dbReference type="ARBA" id="ARBA00023125"/>
    </source>
</evidence>
<dbReference type="Pfam" id="PF00440">
    <property type="entry name" value="TetR_N"/>
    <property type="match status" value="1"/>
</dbReference>
<dbReference type="InterPro" id="IPR009057">
    <property type="entry name" value="Homeodomain-like_sf"/>
</dbReference>
<dbReference type="PANTHER" id="PTHR30328">
    <property type="entry name" value="TRANSCRIPTIONAL REPRESSOR"/>
    <property type="match status" value="1"/>
</dbReference>
<dbReference type="InterPro" id="IPR036271">
    <property type="entry name" value="Tet_transcr_reg_TetR-rel_C_sf"/>
</dbReference>
<dbReference type="Proteomes" id="UP000292881">
    <property type="component" value="Unassembled WGS sequence"/>
</dbReference>
<keyword evidence="5" id="KW-1185">Reference proteome</keyword>
<keyword evidence="1 2" id="KW-0238">DNA-binding</keyword>
<dbReference type="Gene3D" id="1.10.357.10">
    <property type="entry name" value="Tetracycline Repressor, domain 2"/>
    <property type="match status" value="1"/>
</dbReference>
<evidence type="ECO:0000313" key="4">
    <source>
        <dbReference type="EMBL" id="RXZ48004.1"/>
    </source>
</evidence>
<accession>A0A4Q2JM51</accession>
<dbReference type="PROSITE" id="PS50977">
    <property type="entry name" value="HTH_TETR_2"/>
    <property type="match status" value="1"/>
</dbReference>
<dbReference type="AlphaFoldDB" id="A0A4Q2JM51"/>
<feature type="DNA-binding region" description="H-T-H motif" evidence="2">
    <location>
        <begin position="59"/>
        <end position="78"/>
    </location>
</feature>
<feature type="domain" description="HTH tetR-type" evidence="3">
    <location>
        <begin position="36"/>
        <end position="96"/>
    </location>
</feature>
<dbReference type="InterPro" id="IPR041467">
    <property type="entry name" value="Sco4008_C"/>
</dbReference>
<organism evidence="4 5">
    <name type="scientific">Agromyces binzhouensis</name>
    <dbReference type="NCBI Taxonomy" id="1817495"/>
    <lineage>
        <taxon>Bacteria</taxon>
        <taxon>Bacillati</taxon>
        <taxon>Actinomycetota</taxon>
        <taxon>Actinomycetes</taxon>
        <taxon>Micrococcales</taxon>
        <taxon>Microbacteriaceae</taxon>
        <taxon>Agromyces</taxon>
    </lineage>
</organism>
<dbReference type="GO" id="GO:0003677">
    <property type="term" value="F:DNA binding"/>
    <property type="evidence" value="ECO:0007669"/>
    <property type="project" value="UniProtKB-UniRule"/>
</dbReference>
<dbReference type="PRINTS" id="PR00455">
    <property type="entry name" value="HTHTETR"/>
</dbReference>
<dbReference type="OrthoDB" id="4726108at2"/>
<gene>
    <name evidence="4" type="ORF">ESO86_08685</name>
</gene>
<name>A0A4Q2JM51_9MICO</name>